<protein>
    <submittedName>
        <fullName evidence="1">Uncharacterized protein</fullName>
    </submittedName>
</protein>
<evidence type="ECO:0000313" key="1">
    <source>
        <dbReference type="EMBL" id="MCX2743773.1"/>
    </source>
</evidence>
<gene>
    <name evidence="1" type="ORF">OO013_07850</name>
</gene>
<evidence type="ECO:0000313" key="2">
    <source>
        <dbReference type="Proteomes" id="UP001209885"/>
    </source>
</evidence>
<name>A0ABT3RQY2_9BACT</name>
<reference evidence="1 2" key="1">
    <citation type="submission" date="2022-11" db="EMBL/GenBank/DDBJ databases">
        <title>The characterization of three novel Bacteroidetes species and genomic analysis of their roles in tidal elemental geochemical cycles.</title>
        <authorList>
            <person name="Ma K."/>
        </authorList>
    </citation>
    <scope>NUCLEOTIDE SEQUENCE [LARGE SCALE GENOMIC DNA]</scope>
    <source>
        <strain evidence="1 2">M17</strain>
    </source>
</reference>
<dbReference type="Proteomes" id="UP001209885">
    <property type="component" value="Unassembled WGS sequence"/>
</dbReference>
<dbReference type="EMBL" id="JAPFQN010000004">
    <property type="protein sequence ID" value="MCX2743773.1"/>
    <property type="molecule type" value="Genomic_DNA"/>
</dbReference>
<sequence length="178" mass="20386">MKLLIFIMSIIYFSAFGQQTECLNDPVIFTHFKSPIELPVKVLNDNKAITQHTGLKLLVNPDKYVNYDYSVRGVSLKLINLSDSVLNEKISCFDVKLICQLKDIDGNWINIEHPIKDPTCGWSIRYFDLKLNIGDYIEMVAPCYTGSEKVQMRYLLTLKDIEISSNEFEGLINKGLLN</sequence>
<accession>A0ABT3RQY2</accession>
<dbReference type="RefSeq" id="WP_266056182.1">
    <property type="nucleotide sequence ID" value="NZ_JAPFQN010000004.1"/>
</dbReference>
<organism evidence="1 2">
    <name type="scientific">Mangrovivirga halotolerans</name>
    <dbReference type="NCBI Taxonomy" id="2993936"/>
    <lineage>
        <taxon>Bacteria</taxon>
        <taxon>Pseudomonadati</taxon>
        <taxon>Bacteroidota</taxon>
        <taxon>Cytophagia</taxon>
        <taxon>Cytophagales</taxon>
        <taxon>Mangrovivirgaceae</taxon>
        <taxon>Mangrovivirga</taxon>
    </lineage>
</organism>
<keyword evidence="2" id="KW-1185">Reference proteome</keyword>
<comment type="caution">
    <text evidence="1">The sequence shown here is derived from an EMBL/GenBank/DDBJ whole genome shotgun (WGS) entry which is preliminary data.</text>
</comment>
<proteinExistence type="predicted"/>